<dbReference type="InterPro" id="IPR011051">
    <property type="entry name" value="RmlC_Cupin_sf"/>
</dbReference>
<organism evidence="3 4">
    <name type="scientific">Pelagibius litoralis</name>
    <dbReference type="NCBI Taxonomy" id="374515"/>
    <lineage>
        <taxon>Bacteria</taxon>
        <taxon>Pseudomonadati</taxon>
        <taxon>Pseudomonadota</taxon>
        <taxon>Alphaproteobacteria</taxon>
        <taxon>Rhodospirillales</taxon>
        <taxon>Rhodovibrionaceae</taxon>
        <taxon>Pelagibius</taxon>
    </lineage>
</organism>
<protein>
    <submittedName>
        <fullName evidence="3">Cupin domain-containing protein</fullName>
    </submittedName>
</protein>
<keyword evidence="1" id="KW-0479">Metal-binding</keyword>
<dbReference type="Pfam" id="PF07883">
    <property type="entry name" value="Cupin_2"/>
    <property type="match status" value="1"/>
</dbReference>
<feature type="domain" description="Cupin type-2" evidence="2">
    <location>
        <begin position="52"/>
        <end position="123"/>
    </location>
</feature>
<dbReference type="SUPFAM" id="SSF51182">
    <property type="entry name" value="RmlC-like cupins"/>
    <property type="match status" value="1"/>
</dbReference>
<comment type="caution">
    <text evidence="3">The sequence shown here is derived from an EMBL/GenBank/DDBJ whole genome shotgun (WGS) entry which is preliminary data.</text>
</comment>
<keyword evidence="4" id="KW-1185">Reference proteome</keyword>
<gene>
    <name evidence="3" type="ORF">HBA54_17930</name>
</gene>
<dbReference type="RefSeq" id="WP_167227129.1">
    <property type="nucleotide sequence ID" value="NZ_JAAQPH010000014.1"/>
</dbReference>
<accession>A0A967EZX2</accession>
<dbReference type="PANTHER" id="PTHR35848">
    <property type="entry name" value="OXALATE-BINDING PROTEIN"/>
    <property type="match status" value="1"/>
</dbReference>
<evidence type="ECO:0000313" key="4">
    <source>
        <dbReference type="Proteomes" id="UP000761264"/>
    </source>
</evidence>
<proteinExistence type="predicted"/>
<evidence type="ECO:0000259" key="2">
    <source>
        <dbReference type="Pfam" id="PF07883"/>
    </source>
</evidence>
<reference evidence="3" key="1">
    <citation type="submission" date="2020-03" db="EMBL/GenBank/DDBJ databases">
        <title>Genome of Pelagibius litoralis DSM 21314T.</title>
        <authorList>
            <person name="Wang G."/>
        </authorList>
    </citation>
    <scope>NUCLEOTIDE SEQUENCE</scope>
    <source>
        <strain evidence="3">DSM 21314</strain>
    </source>
</reference>
<dbReference type="EMBL" id="JAAQPH010000014">
    <property type="protein sequence ID" value="NIA70479.1"/>
    <property type="molecule type" value="Genomic_DNA"/>
</dbReference>
<dbReference type="GO" id="GO:0046872">
    <property type="term" value="F:metal ion binding"/>
    <property type="evidence" value="ECO:0007669"/>
    <property type="project" value="UniProtKB-KW"/>
</dbReference>
<evidence type="ECO:0000256" key="1">
    <source>
        <dbReference type="ARBA" id="ARBA00022723"/>
    </source>
</evidence>
<dbReference type="CDD" id="cd02224">
    <property type="entry name" value="cupin_SPO2919-like"/>
    <property type="match status" value="1"/>
</dbReference>
<dbReference type="InterPro" id="IPR013096">
    <property type="entry name" value="Cupin_2"/>
</dbReference>
<dbReference type="Proteomes" id="UP000761264">
    <property type="component" value="Unassembled WGS sequence"/>
</dbReference>
<dbReference type="AlphaFoldDB" id="A0A967EZX2"/>
<dbReference type="PANTHER" id="PTHR35848:SF9">
    <property type="entry name" value="SLL1358 PROTEIN"/>
    <property type="match status" value="1"/>
</dbReference>
<dbReference type="InterPro" id="IPR014710">
    <property type="entry name" value="RmlC-like_jellyroll"/>
</dbReference>
<name>A0A967EZX2_9PROT</name>
<dbReference type="Gene3D" id="2.60.120.10">
    <property type="entry name" value="Jelly Rolls"/>
    <property type="match status" value="1"/>
</dbReference>
<evidence type="ECO:0000313" key="3">
    <source>
        <dbReference type="EMBL" id="NIA70479.1"/>
    </source>
</evidence>
<sequence length="160" mass="17440">MSKDLKAPALDPMSLEPRLGSGYPAPFRDACGAREKRALGDPLGLTRYGVNLVRLPPGAASAQRHWHSHEDEFVYVLEGALVLVSDAGEQNLTAGMAAGFPAGREDGHQLVNRSDAWAAYLEIGDRSDSDEVHYPDIDLFLPAAKDGNQIFHRKNGEPYE</sequence>
<dbReference type="InterPro" id="IPR051610">
    <property type="entry name" value="GPI/OXD"/>
</dbReference>